<evidence type="ECO:0000313" key="2">
    <source>
        <dbReference type="EMBL" id="KAK8057300.1"/>
    </source>
</evidence>
<protein>
    <submittedName>
        <fullName evidence="2">Uncharacterized protein</fullName>
    </submittedName>
</protein>
<feature type="chain" id="PRO_5047482510" evidence="1">
    <location>
        <begin position="24"/>
        <end position="198"/>
    </location>
</feature>
<feature type="signal peptide" evidence="1">
    <location>
        <begin position="1"/>
        <end position="23"/>
    </location>
</feature>
<dbReference type="Proteomes" id="UP001446871">
    <property type="component" value="Unassembled WGS sequence"/>
</dbReference>
<evidence type="ECO:0000313" key="3">
    <source>
        <dbReference type="Proteomes" id="UP001446871"/>
    </source>
</evidence>
<accession>A0ABR1UEJ1</accession>
<evidence type="ECO:0000256" key="1">
    <source>
        <dbReference type="SAM" id="SignalP"/>
    </source>
</evidence>
<reference evidence="2 3" key="1">
    <citation type="submission" date="2023-01" db="EMBL/GenBank/DDBJ databases">
        <title>Analysis of 21 Apiospora genomes using comparative genomics revels a genus with tremendous synthesis potential of carbohydrate active enzymes and secondary metabolites.</title>
        <authorList>
            <person name="Sorensen T."/>
        </authorList>
    </citation>
    <scope>NUCLEOTIDE SEQUENCE [LARGE SCALE GENOMIC DNA]</scope>
    <source>
        <strain evidence="2 3">CBS 83171</strain>
    </source>
</reference>
<dbReference type="EMBL" id="JAQQWM010000007">
    <property type="protein sequence ID" value="KAK8057300.1"/>
    <property type="molecule type" value="Genomic_DNA"/>
</dbReference>
<keyword evidence="3" id="KW-1185">Reference proteome</keyword>
<sequence>MRLPFLRSLGLLVLAPLLTAVQAGKGYEGYLHNQHGDPPSATYETANTPKNNATKHLEAPDVYLNASVSVDVISIEVEDITAKVNLDAKVLGLLKFSAGVDASIDRVKLSIEDVRARVLLEVRLGNVATMVDDVLRSIDLNPLVATLGKGVGNIVGNATSAVGKSNIVQGGKGAITTLELVENARIGISSFSWCGGLR</sequence>
<gene>
    <name evidence="2" type="ORF">PG996_011237</name>
</gene>
<keyword evidence="1" id="KW-0732">Signal</keyword>
<organism evidence="2 3">
    <name type="scientific">Apiospora saccharicola</name>
    <dbReference type="NCBI Taxonomy" id="335842"/>
    <lineage>
        <taxon>Eukaryota</taxon>
        <taxon>Fungi</taxon>
        <taxon>Dikarya</taxon>
        <taxon>Ascomycota</taxon>
        <taxon>Pezizomycotina</taxon>
        <taxon>Sordariomycetes</taxon>
        <taxon>Xylariomycetidae</taxon>
        <taxon>Amphisphaeriales</taxon>
        <taxon>Apiosporaceae</taxon>
        <taxon>Apiospora</taxon>
    </lineage>
</organism>
<proteinExistence type="predicted"/>
<name>A0ABR1UEJ1_9PEZI</name>
<comment type="caution">
    <text evidence="2">The sequence shown here is derived from an EMBL/GenBank/DDBJ whole genome shotgun (WGS) entry which is preliminary data.</text>
</comment>